<evidence type="ECO:0000256" key="4">
    <source>
        <dbReference type="ARBA" id="ARBA00012590"/>
    </source>
</evidence>
<keyword evidence="5 11" id="KW-0858">Xylan degradation</keyword>
<dbReference type="GO" id="GO:0045493">
    <property type="term" value="P:xylan catabolic process"/>
    <property type="evidence" value="ECO:0007669"/>
    <property type="project" value="UniProtKB-UniRule"/>
</dbReference>
<dbReference type="PROSITE" id="PS00562">
    <property type="entry name" value="CBM1_1"/>
    <property type="match status" value="1"/>
</dbReference>
<evidence type="ECO:0000256" key="9">
    <source>
        <dbReference type="ARBA" id="ARBA00023295"/>
    </source>
</evidence>
<protein>
    <recommendedName>
        <fullName evidence="4 11">Endo-1,4-beta-xylanase</fullName>
        <ecNumber evidence="4 11">3.2.1.8</ecNumber>
    </recommendedName>
</protein>
<keyword evidence="6 13" id="KW-0732">Signal</keyword>
<dbReference type="EC" id="3.2.1.8" evidence="4 11"/>
<dbReference type="InterPro" id="IPR013320">
    <property type="entry name" value="ConA-like_dom_sf"/>
</dbReference>
<dbReference type="GO" id="GO:0031176">
    <property type="term" value="F:endo-1,4-beta-xylanase activity"/>
    <property type="evidence" value="ECO:0007669"/>
    <property type="project" value="UniProtKB-UniRule"/>
</dbReference>
<comment type="catalytic activity">
    <reaction evidence="1 11 12">
        <text>Endohydrolysis of (1-&gt;4)-beta-D-xylosidic linkages in xylans.</text>
        <dbReference type="EC" id="3.2.1.8"/>
    </reaction>
</comment>
<evidence type="ECO:0000256" key="10">
    <source>
        <dbReference type="ARBA" id="ARBA00023326"/>
    </source>
</evidence>
<feature type="signal peptide" evidence="13">
    <location>
        <begin position="1"/>
        <end position="21"/>
    </location>
</feature>
<dbReference type="Pfam" id="PF00734">
    <property type="entry name" value="CBM_1"/>
    <property type="match status" value="1"/>
</dbReference>
<proteinExistence type="inferred from homology"/>
<dbReference type="InterPro" id="IPR001137">
    <property type="entry name" value="Glyco_hydro_11"/>
</dbReference>
<keyword evidence="7 11" id="KW-0378">Hydrolase</keyword>
<evidence type="ECO:0000313" key="17">
    <source>
        <dbReference type="Proteomes" id="UP001215280"/>
    </source>
</evidence>
<evidence type="ECO:0000256" key="11">
    <source>
        <dbReference type="PROSITE-ProRule" id="PRU01097"/>
    </source>
</evidence>
<organism evidence="16 17">
    <name type="scientific">Mycena maculata</name>
    <dbReference type="NCBI Taxonomy" id="230809"/>
    <lineage>
        <taxon>Eukaryota</taxon>
        <taxon>Fungi</taxon>
        <taxon>Dikarya</taxon>
        <taxon>Basidiomycota</taxon>
        <taxon>Agaricomycotina</taxon>
        <taxon>Agaricomycetes</taxon>
        <taxon>Agaricomycetidae</taxon>
        <taxon>Agaricales</taxon>
        <taxon>Marasmiineae</taxon>
        <taxon>Mycenaceae</taxon>
        <taxon>Mycena</taxon>
    </lineage>
</organism>
<feature type="active site" description="Nucleophile" evidence="11">
    <location>
        <position position="111"/>
    </location>
</feature>
<evidence type="ECO:0000256" key="2">
    <source>
        <dbReference type="ARBA" id="ARBA00004851"/>
    </source>
</evidence>
<gene>
    <name evidence="16" type="ORF">DFH07DRAFT_881697</name>
</gene>
<dbReference type="Gene3D" id="2.60.120.180">
    <property type="match status" value="1"/>
</dbReference>
<dbReference type="InterPro" id="IPR035971">
    <property type="entry name" value="CBD_sf"/>
</dbReference>
<dbReference type="PROSITE" id="PS51761">
    <property type="entry name" value="GH11_3"/>
    <property type="match status" value="1"/>
</dbReference>
<evidence type="ECO:0000259" key="14">
    <source>
        <dbReference type="PROSITE" id="PS51164"/>
    </source>
</evidence>
<feature type="chain" id="PRO_5041947216" description="Endo-1,4-beta-xylanase" evidence="13">
    <location>
        <begin position="22"/>
        <end position="262"/>
    </location>
</feature>
<evidence type="ECO:0000256" key="6">
    <source>
        <dbReference type="ARBA" id="ARBA00022729"/>
    </source>
</evidence>
<keyword evidence="8 11" id="KW-0119">Carbohydrate metabolism</keyword>
<dbReference type="Proteomes" id="UP001215280">
    <property type="component" value="Unassembled WGS sequence"/>
</dbReference>
<dbReference type="SUPFAM" id="SSF57180">
    <property type="entry name" value="Cellulose-binding domain"/>
    <property type="match status" value="1"/>
</dbReference>
<dbReference type="PROSITE" id="PS51164">
    <property type="entry name" value="CBM1_2"/>
    <property type="match status" value="1"/>
</dbReference>
<dbReference type="InterPro" id="IPR013319">
    <property type="entry name" value="GH11/12"/>
</dbReference>
<dbReference type="GO" id="GO:0005576">
    <property type="term" value="C:extracellular region"/>
    <property type="evidence" value="ECO:0007669"/>
    <property type="project" value="InterPro"/>
</dbReference>
<keyword evidence="17" id="KW-1185">Reference proteome</keyword>
<evidence type="ECO:0000259" key="15">
    <source>
        <dbReference type="PROSITE" id="PS51761"/>
    </source>
</evidence>
<sequence length="262" mass="27879">MVFFSSLFVLLAATAVAAGSAKNIARSGPSNSTGTNFGYYYTFSVDDGDAVIYTNSDDGDYTIQWTENSGYFIGGKGWNPGSAQSVRFETFNAEGSSYASLYGWTTDPLVEYRIPEQNYGTNDPTVGLTLKGNVTSDGSLYNIYETQIVNAASILGVATFNQYWSIRQSPPITGTVTVGTHFEAWASLGMDLGEFNYQIVATEGFAGNGSIIVGVITDPEGPCAAEYAQCGGEGFTGPTCCISNTICMMNSLYFSQCVAVDA</sequence>
<evidence type="ECO:0000256" key="3">
    <source>
        <dbReference type="ARBA" id="ARBA00007792"/>
    </source>
</evidence>
<comment type="caution">
    <text evidence="16">The sequence shown here is derived from an EMBL/GenBank/DDBJ whole genome shotgun (WGS) entry which is preliminary data.</text>
</comment>
<evidence type="ECO:0000256" key="8">
    <source>
        <dbReference type="ARBA" id="ARBA00023277"/>
    </source>
</evidence>
<dbReference type="InterPro" id="IPR000254">
    <property type="entry name" value="CBD"/>
</dbReference>
<dbReference type="EMBL" id="JARJLG010000035">
    <property type="protein sequence ID" value="KAJ7765446.1"/>
    <property type="molecule type" value="Genomic_DNA"/>
</dbReference>
<evidence type="ECO:0000313" key="16">
    <source>
        <dbReference type="EMBL" id="KAJ7765446.1"/>
    </source>
</evidence>
<comment type="similarity">
    <text evidence="3 11 12">Belongs to the glycosyl hydrolase 11 (cellulase G) family.</text>
</comment>
<dbReference type="AlphaFoldDB" id="A0AAD7NKE2"/>
<dbReference type="SUPFAM" id="SSF49899">
    <property type="entry name" value="Concanavalin A-like lectins/glucanases"/>
    <property type="match status" value="1"/>
</dbReference>
<feature type="domain" description="CBM1" evidence="14">
    <location>
        <begin position="222"/>
        <end position="258"/>
    </location>
</feature>
<dbReference type="Pfam" id="PF00457">
    <property type="entry name" value="Glyco_hydro_11"/>
    <property type="match status" value="1"/>
</dbReference>
<comment type="pathway">
    <text evidence="2 11 12">Glycan degradation; xylan degradation.</text>
</comment>
<name>A0AAD7NKE2_9AGAR</name>
<dbReference type="InterPro" id="IPR033123">
    <property type="entry name" value="GH11_dom"/>
</dbReference>
<dbReference type="PRINTS" id="PR00911">
    <property type="entry name" value="GLHYDRLASE11"/>
</dbReference>
<dbReference type="PANTHER" id="PTHR46828">
    <property type="entry name" value="ENDO-1,4-BETA-XYLANASE A-RELATED"/>
    <property type="match status" value="1"/>
</dbReference>
<dbReference type="GO" id="GO:0030248">
    <property type="term" value="F:cellulose binding"/>
    <property type="evidence" value="ECO:0007669"/>
    <property type="project" value="InterPro"/>
</dbReference>
<reference evidence="16" key="1">
    <citation type="submission" date="2023-03" db="EMBL/GenBank/DDBJ databases">
        <title>Massive genome expansion in bonnet fungi (Mycena s.s.) driven by repeated elements and novel gene families across ecological guilds.</title>
        <authorList>
            <consortium name="Lawrence Berkeley National Laboratory"/>
            <person name="Harder C.B."/>
            <person name="Miyauchi S."/>
            <person name="Viragh M."/>
            <person name="Kuo A."/>
            <person name="Thoen E."/>
            <person name="Andreopoulos B."/>
            <person name="Lu D."/>
            <person name="Skrede I."/>
            <person name="Drula E."/>
            <person name="Henrissat B."/>
            <person name="Morin E."/>
            <person name="Kohler A."/>
            <person name="Barry K."/>
            <person name="LaButti K."/>
            <person name="Morin E."/>
            <person name="Salamov A."/>
            <person name="Lipzen A."/>
            <person name="Mereny Z."/>
            <person name="Hegedus B."/>
            <person name="Baldrian P."/>
            <person name="Stursova M."/>
            <person name="Weitz H."/>
            <person name="Taylor A."/>
            <person name="Grigoriev I.V."/>
            <person name="Nagy L.G."/>
            <person name="Martin F."/>
            <person name="Kauserud H."/>
        </authorList>
    </citation>
    <scope>NUCLEOTIDE SEQUENCE</scope>
    <source>
        <strain evidence="16">CBHHK188m</strain>
    </source>
</reference>
<accession>A0AAD7NKE2</accession>
<keyword evidence="9 11" id="KW-0326">Glycosidase</keyword>
<evidence type="ECO:0000256" key="7">
    <source>
        <dbReference type="ARBA" id="ARBA00022801"/>
    </source>
</evidence>
<feature type="active site" description="Proton donor" evidence="11">
    <location>
        <position position="203"/>
    </location>
</feature>
<dbReference type="PANTHER" id="PTHR46828:SF2">
    <property type="entry name" value="ENDO-1,4-BETA-XYLANASE A-RELATED"/>
    <property type="match status" value="1"/>
</dbReference>
<keyword evidence="10 11" id="KW-0624">Polysaccharide degradation</keyword>
<evidence type="ECO:0000256" key="5">
    <source>
        <dbReference type="ARBA" id="ARBA00022651"/>
    </source>
</evidence>
<feature type="domain" description="GH11" evidence="15">
    <location>
        <begin position="27"/>
        <end position="216"/>
    </location>
</feature>
<dbReference type="SMART" id="SM00236">
    <property type="entry name" value="fCBD"/>
    <property type="match status" value="1"/>
</dbReference>
<evidence type="ECO:0000256" key="1">
    <source>
        <dbReference type="ARBA" id="ARBA00000681"/>
    </source>
</evidence>
<evidence type="ECO:0000256" key="13">
    <source>
        <dbReference type="SAM" id="SignalP"/>
    </source>
</evidence>
<evidence type="ECO:0000256" key="12">
    <source>
        <dbReference type="RuleBase" id="RU362015"/>
    </source>
</evidence>